<feature type="region of interest" description="Disordered" evidence="1">
    <location>
        <begin position="1"/>
        <end position="162"/>
    </location>
</feature>
<protein>
    <submittedName>
        <fullName evidence="2">Uncharacterized protein</fullName>
    </submittedName>
</protein>
<evidence type="ECO:0000313" key="2">
    <source>
        <dbReference type="EMBL" id="KAA6412709.1"/>
    </source>
</evidence>
<sequence length="229" mass="23616">MSNINPPKKKKPSTDPASPPPAADPGSPHTPTSETRAKTPATPRQPPSNTAFPSSLPSAANSPTETNSANDRFGGAKAPATSPNKHHRSGSTPAPPESRLATSPFVPVPRTGPTSGSYGSKPLERGYATAGLGSTAPAEREEEATRGFGTRTEEGVGGVGGEEWWMGRLGELRRVVDAEREMEEAEGRALAEEIARAQRALVAEDEGDEGDGDVRGGEGGGRRSEGGAG</sequence>
<dbReference type="OrthoDB" id="10656807at2759"/>
<evidence type="ECO:0000313" key="3">
    <source>
        <dbReference type="Proteomes" id="UP000324767"/>
    </source>
</evidence>
<dbReference type="EMBL" id="VXIT01000005">
    <property type="protein sequence ID" value="KAA6412709.1"/>
    <property type="molecule type" value="Genomic_DNA"/>
</dbReference>
<comment type="caution">
    <text evidence="2">The sequence shown here is derived from an EMBL/GenBank/DDBJ whole genome shotgun (WGS) entry which is preliminary data.</text>
</comment>
<dbReference type="Proteomes" id="UP000324767">
    <property type="component" value="Unassembled WGS sequence"/>
</dbReference>
<proteinExistence type="predicted"/>
<dbReference type="AlphaFoldDB" id="A0A5M8PUJ1"/>
<reference evidence="2 3" key="1">
    <citation type="submission" date="2019-09" db="EMBL/GenBank/DDBJ databases">
        <title>The hologenome of the rock-dwelling lichen Lasallia pustulata.</title>
        <authorList>
            <person name="Greshake Tzovaras B."/>
            <person name="Segers F."/>
            <person name="Bicker A."/>
            <person name="Dal Grande F."/>
            <person name="Otte J."/>
            <person name="Hankeln T."/>
            <person name="Schmitt I."/>
            <person name="Ebersberger I."/>
        </authorList>
    </citation>
    <scope>NUCLEOTIDE SEQUENCE [LARGE SCALE GENOMIC DNA]</scope>
    <source>
        <strain evidence="2">A1-1</strain>
    </source>
</reference>
<feature type="compositionally biased region" description="Polar residues" evidence="1">
    <location>
        <begin position="47"/>
        <end position="70"/>
    </location>
</feature>
<evidence type="ECO:0000256" key="1">
    <source>
        <dbReference type="SAM" id="MobiDB-lite"/>
    </source>
</evidence>
<feature type="region of interest" description="Disordered" evidence="1">
    <location>
        <begin position="199"/>
        <end position="229"/>
    </location>
</feature>
<accession>A0A5M8PUJ1</accession>
<name>A0A5M8PUJ1_9LECA</name>
<gene>
    <name evidence="2" type="ORF">FRX48_03701</name>
</gene>
<organism evidence="2 3">
    <name type="scientific">Lasallia pustulata</name>
    <dbReference type="NCBI Taxonomy" id="136370"/>
    <lineage>
        <taxon>Eukaryota</taxon>
        <taxon>Fungi</taxon>
        <taxon>Dikarya</taxon>
        <taxon>Ascomycota</taxon>
        <taxon>Pezizomycotina</taxon>
        <taxon>Lecanoromycetes</taxon>
        <taxon>OSLEUM clade</taxon>
        <taxon>Umbilicariomycetidae</taxon>
        <taxon>Umbilicariales</taxon>
        <taxon>Umbilicariaceae</taxon>
        <taxon>Lasallia</taxon>
    </lineage>
</organism>
<feature type="compositionally biased region" description="Basic and acidic residues" evidence="1">
    <location>
        <begin position="212"/>
        <end position="229"/>
    </location>
</feature>